<gene>
    <name evidence="1" type="ORF">J2Z83_000755</name>
</gene>
<protein>
    <submittedName>
        <fullName evidence="1">Uncharacterized protein</fullName>
    </submittedName>
</protein>
<organism evidence="1 2">
    <name type="scientific">Virgibacillus natechei</name>
    <dbReference type="NCBI Taxonomy" id="1216297"/>
    <lineage>
        <taxon>Bacteria</taxon>
        <taxon>Bacillati</taxon>
        <taxon>Bacillota</taxon>
        <taxon>Bacilli</taxon>
        <taxon>Bacillales</taxon>
        <taxon>Bacillaceae</taxon>
        <taxon>Virgibacillus</taxon>
    </lineage>
</organism>
<accession>A0ABS4ICS7</accession>
<keyword evidence="2" id="KW-1185">Reference proteome</keyword>
<sequence length="40" mass="4554">MRLIAGILQGLLMNWWMVSIKIIEDQEDAATSMYPVGPFD</sequence>
<dbReference type="RefSeq" id="WP_264917276.1">
    <property type="nucleotide sequence ID" value="NZ_CP110224.1"/>
</dbReference>
<evidence type="ECO:0000313" key="2">
    <source>
        <dbReference type="Proteomes" id="UP001519345"/>
    </source>
</evidence>
<dbReference type="EMBL" id="JAGGKX010000002">
    <property type="protein sequence ID" value="MBP1968663.1"/>
    <property type="molecule type" value="Genomic_DNA"/>
</dbReference>
<dbReference type="Proteomes" id="UP001519345">
    <property type="component" value="Unassembled WGS sequence"/>
</dbReference>
<reference evidence="1 2" key="1">
    <citation type="submission" date="2021-03" db="EMBL/GenBank/DDBJ databases">
        <title>Genomic Encyclopedia of Type Strains, Phase IV (KMG-IV): sequencing the most valuable type-strain genomes for metagenomic binning, comparative biology and taxonomic classification.</title>
        <authorList>
            <person name="Goeker M."/>
        </authorList>
    </citation>
    <scope>NUCLEOTIDE SEQUENCE [LARGE SCALE GENOMIC DNA]</scope>
    <source>
        <strain evidence="1 2">DSM 25609</strain>
    </source>
</reference>
<proteinExistence type="predicted"/>
<name>A0ABS4ICS7_9BACI</name>
<comment type="caution">
    <text evidence="1">The sequence shown here is derived from an EMBL/GenBank/DDBJ whole genome shotgun (WGS) entry which is preliminary data.</text>
</comment>
<evidence type="ECO:0000313" key="1">
    <source>
        <dbReference type="EMBL" id="MBP1968663.1"/>
    </source>
</evidence>